<dbReference type="EMBL" id="BKCJ010007123">
    <property type="protein sequence ID" value="GEU75650.1"/>
    <property type="molecule type" value="Genomic_DNA"/>
</dbReference>
<reference evidence="1" key="1">
    <citation type="journal article" date="2019" name="Sci. Rep.">
        <title>Draft genome of Tanacetum cinerariifolium, the natural source of mosquito coil.</title>
        <authorList>
            <person name="Yamashiro T."/>
            <person name="Shiraishi A."/>
            <person name="Satake H."/>
            <person name="Nakayama K."/>
        </authorList>
    </citation>
    <scope>NUCLEOTIDE SEQUENCE</scope>
</reference>
<dbReference type="AlphaFoldDB" id="A0A6L2MPI3"/>
<proteinExistence type="predicted"/>
<gene>
    <name evidence="1" type="ORF">Tci_047628</name>
</gene>
<sequence>MYPPTTSGLSARDSSFESSAGSSCKRCMSPAAIVTSSIHVIRDLVPFCADLLPPHKRFRDSISVKDSVKEDIDTDVLEDIKAEAMVVEVAVYRDVEAGVEVCIGIEVDVGIDVEDQVESSDRGTMEVVVDVVARIDVTDGMLTPNTVEHLEQVEKGLQDIYEHVMKISLQRIEDIEIG</sequence>
<comment type="caution">
    <text evidence="1">The sequence shown here is derived from an EMBL/GenBank/DDBJ whole genome shotgun (WGS) entry which is preliminary data.</text>
</comment>
<evidence type="ECO:0000313" key="1">
    <source>
        <dbReference type="EMBL" id="GEU75650.1"/>
    </source>
</evidence>
<organism evidence="1">
    <name type="scientific">Tanacetum cinerariifolium</name>
    <name type="common">Dalmatian daisy</name>
    <name type="synonym">Chrysanthemum cinerariifolium</name>
    <dbReference type="NCBI Taxonomy" id="118510"/>
    <lineage>
        <taxon>Eukaryota</taxon>
        <taxon>Viridiplantae</taxon>
        <taxon>Streptophyta</taxon>
        <taxon>Embryophyta</taxon>
        <taxon>Tracheophyta</taxon>
        <taxon>Spermatophyta</taxon>
        <taxon>Magnoliopsida</taxon>
        <taxon>eudicotyledons</taxon>
        <taxon>Gunneridae</taxon>
        <taxon>Pentapetalae</taxon>
        <taxon>asterids</taxon>
        <taxon>campanulids</taxon>
        <taxon>Asterales</taxon>
        <taxon>Asteraceae</taxon>
        <taxon>Asteroideae</taxon>
        <taxon>Anthemideae</taxon>
        <taxon>Anthemidinae</taxon>
        <taxon>Tanacetum</taxon>
    </lineage>
</organism>
<name>A0A6L2MPI3_TANCI</name>
<accession>A0A6L2MPI3</accession>
<protein>
    <submittedName>
        <fullName evidence="1">Uncharacterized protein</fullName>
    </submittedName>
</protein>